<evidence type="ECO:0000313" key="1">
    <source>
        <dbReference type="EMBL" id="EFU39758.1"/>
    </source>
</evidence>
<reference evidence="1 2" key="1">
    <citation type="journal article" date="2010" name="BMC Genomics">
        <title>Genome sequence of the pattern forming Paenibacillus vortex bacterium reveals potential for thriving in complex environments.</title>
        <authorList>
            <person name="Sirota-Madi A."/>
            <person name="Olender T."/>
            <person name="Helman Y."/>
            <person name="Ingham C."/>
            <person name="Brainis I."/>
            <person name="Roth D."/>
            <person name="Hagi E."/>
            <person name="Brodsky L."/>
            <person name="Leshkowitz D."/>
            <person name="Galatenko V."/>
            <person name="Nikolaev V."/>
            <person name="Mugasimangalam R.C."/>
            <person name="Bransburg-Zabary S."/>
            <person name="Gutnick D.L."/>
            <person name="Lancet D."/>
            <person name="Ben-Jacob E."/>
        </authorList>
    </citation>
    <scope>NUCLEOTIDE SEQUENCE [LARGE SCALE GENOMIC DNA]</scope>
    <source>
        <strain evidence="1 2">V453</strain>
    </source>
</reference>
<keyword evidence="2" id="KW-1185">Reference proteome</keyword>
<proteinExistence type="predicted"/>
<organism evidence="1 2">
    <name type="scientific">Paenibacillus vortex V453</name>
    <dbReference type="NCBI Taxonomy" id="715225"/>
    <lineage>
        <taxon>Bacteria</taxon>
        <taxon>Bacillati</taxon>
        <taxon>Bacillota</taxon>
        <taxon>Bacilli</taxon>
        <taxon>Bacillales</taxon>
        <taxon>Paenibacillaceae</taxon>
        <taxon>Paenibacillus</taxon>
    </lineage>
</organism>
<dbReference type="EMBL" id="ADHJ01000037">
    <property type="protein sequence ID" value="EFU39758.1"/>
    <property type="molecule type" value="Genomic_DNA"/>
</dbReference>
<accession>A0A2R9SQX5</accession>
<comment type="caution">
    <text evidence="1">The sequence shown here is derived from an EMBL/GenBank/DDBJ whole genome shotgun (WGS) entry which is preliminary data.</text>
</comment>
<name>A0A2R9SQX5_9BACL</name>
<dbReference type="KEGG" id="pvo:PVOR_20734"/>
<dbReference type="Proteomes" id="UP000003094">
    <property type="component" value="Unassembled WGS sequence"/>
</dbReference>
<evidence type="ECO:0000313" key="2">
    <source>
        <dbReference type="Proteomes" id="UP000003094"/>
    </source>
</evidence>
<protein>
    <submittedName>
        <fullName evidence="1">Uncharacterized protein</fullName>
    </submittedName>
</protein>
<gene>
    <name evidence="1" type="ORF">PVOR_20734</name>
</gene>
<sequence>MSYYENFSQYETTSFMLDSFVCSMTYPKGMRLNMKAIKKGLNIPIQI</sequence>
<dbReference type="AlphaFoldDB" id="A0A2R9SQX5"/>